<dbReference type="AlphaFoldDB" id="A0A8I1SYB6"/>
<name>A0A8I1SYB6_THIA3</name>
<organism evidence="1 2">
    <name type="scientific">Thiomonas arsenitoxydans (strain DSM 22701 / CIP 110005 / 3As)</name>
    <dbReference type="NCBI Taxonomy" id="426114"/>
    <lineage>
        <taxon>Bacteria</taxon>
        <taxon>Pseudomonadati</taxon>
        <taxon>Pseudomonadota</taxon>
        <taxon>Betaproteobacteria</taxon>
        <taxon>Burkholderiales</taxon>
        <taxon>Thiomonas</taxon>
    </lineage>
</organism>
<sequence length="331" mass="37173">MSPSSPDLTPDPDLSEADEAALMARLQAEIRERTLPNGDWLNGPMTVAYVCSGCRQIQRRLVVDWVGGRGGFGIPLTALHRVEGRKDHPGPYDDLLSPQPTREESSVKFVEVLCEACHLPVQAELQDATRRIDAWWPSYEEVLARATEGERLIRERAPTRALAVADAFTADDLTRILSEQERPELASPQRTVKRRAGLLRRMLQQHAPKIERHILSRVGVNKLWDAAGFAQALKASRQQAEDLGLTRAVRISRRVPCPALNEDGFIQLNRAARLRTPEALKDWPSMYEVDTVSPYRLLAEARSSIDPPYIGEAEVRAREVLQRLGAEMFFS</sequence>
<accession>A0A8I1SYB6</accession>
<evidence type="ECO:0000313" key="2">
    <source>
        <dbReference type="Proteomes" id="UP000664800"/>
    </source>
</evidence>
<dbReference type="EMBL" id="JAFKMR010000031">
    <property type="protein sequence ID" value="MBN8745464.1"/>
    <property type="molecule type" value="Genomic_DNA"/>
</dbReference>
<evidence type="ECO:0000313" key="1">
    <source>
        <dbReference type="EMBL" id="MBN8745464.1"/>
    </source>
</evidence>
<protein>
    <submittedName>
        <fullName evidence="1">Uncharacterized protein</fullName>
    </submittedName>
</protein>
<reference evidence="1" key="1">
    <citation type="submission" date="2021-02" db="EMBL/GenBank/DDBJ databases">
        <title>Thiocyanate and organic carbon inputs drive convergent selection for specific autotrophic Afipia and Thiobacillus strains within complex microbiomes.</title>
        <authorList>
            <person name="Huddy R.J."/>
            <person name="Sachdeva R."/>
            <person name="Kadzinga F."/>
            <person name="Kantor R.S."/>
            <person name="Harrison S.T.L."/>
            <person name="Banfield J.F."/>
        </authorList>
    </citation>
    <scope>NUCLEOTIDE SEQUENCE</scope>
    <source>
        <strain evidence="1">SCN18_13_7_16_R3_B_64_19</strain>
    </source>
</reference>
<dbReference type="Proteomes" id="UP000664800">
    <property type="component" value="Unassembled WGS sequence"/>
</dbReference>
<gene>
    <name evidence="1" type="ORF">J0I24_14355</name>
</gene>
<comment type="caution">
    <text evidence="1">The sequence shown here is derived from an EMBL/GenBank/DDBJ whole genome shotgun (WGS) entry which is preliminary data.</text>
</comment>
<proteinExistence type="predicted"/>